<accession>A0ABS8ZYP5</accession>
<sequence length="63" mass="6918">MGLISAALEVAGTIRAVARIQVAGKLRLKHARFEALVPFRPMAGRSRVIVMLGWQSFVLSWIA</sequence>
<evidence type="ECO:0000313" key="2">
    <source>
        <dbReference type="Proteomes" id="UP001521150"/>
    </source>
</evidence>
<gene>
    <name evidence="1" type="ORF">LWC34_55990</name>
</gene>
<proteinExistence type="predicted"/>
<comment type="caution">
    <text evidence="1">The sequence shown here is derived from an EMBL/GenBank/DDBJ whole genome shotgun (WGS) entry which is preliminary data.</text>
</comment>
<keyword evidence="2" id="KW-1185">Reference proteome</keyword>
<organism evidence="1 2">
    <name type="scientific">Kibdelosporangium philippinense</name>
    <dbReference type="NCBI Taxonomy" id="211113"/>
    <lineage>
        <taxon>Bacteria</taxon>
        <taxon>Bacillati</taxon>
        <taxon>Actinomycetota</taxon>
        <taxon>Actinomycetes</taxon>
        <taxon>Pseudonocardiales</taxon>
        <taxon>Pseudonocardiaceae</taxon>
        <taxon>Kibdelosporangium</taxon>
    </lineage>
</organism>
<protein>
    <submittedName>
        <fullName evidence="1">Uncharacterized protein</fullName>
    </submittedName>
</protein>
<reference evidence="1 2" key="1">
    <citation type="submission" date="2021-12" db="EMBL/GenBank/DDBJ databases">
        <title>Genome sequence of Kibdelosporangium philippinense ATCC 49844.</title>
        <authorList>
            <person name="Fedorov E.A."/>
            <person name="Omeragic M."/>
            <person name="Shalygina K.F."/>
            <person name="Maclea K.S."/>
        </authorList>
    </citation>
    <scope>NUCLEOTIDE SEQUENCE [LARGE SCALE GENOMIC DNA]</scope>
    <source>
        <strain evidence="1 2">ATCC 49844</strain>
    </source>
</reference>
<name>A0ABS8ZYP5_9PSEU</name>
<evidence type="ECO:0000313" key="1">
    <source>
        <dbReference type="EMBL" id="MCE7012056.1"/>
    </source>
</evidence>
<dbReference type="Proteomes" id="UP001521150">
    <property type="component" value="Unassembled WGS sequence"/>
</dbReference>
<dbReference type="EMBL" id="JAJVCN010000005">
    <property type="protein sequence ID" value="MCE7012056.1"/>
    <property type="molecule type" value="Genomic_DNA"/>
</dbReference>
<dbReference type="RefSeq" id="WP_233734976.1">
    <property type="nucleotide sequence ID" value="NZ_JAJVCN010000005.1"/>
</dbReference>